<dbReference type="Pfam" id="PF00903">
    <property type="entry name" value="Glyoxalase"/>
    <property type="match status" value="1"/>
</dbReference>
<evidence type="ECO:0000313" key="2">
    <source>
        <dbReference type="EMBL" id="NYR14927.1"/>
    </source>
</evidence>
<organism evidence="2 3">
    <name type="scientific">Pyrobaculum arsenaticum</name>
    <dbReference type="NCBI Taxonomy" id="121277"/>
    <lineage>
        <taxon>Archaea</taxon>
        <taxon>Thermoproteota</taxon>
        <taxon>Thermoprotei</taxon>
        <taxon>Thermoproteales</taxon>
        <taxon>Thermoproteaceae</taxon>
        <taxon>Pyrobaculum</taxon>
    </lineage>
</organism>
<protein>
    <submittedName>
        <fullName evidence="2">VOC family protein</fullName>
    </submittedName>
</protein>
<dbReference type="AlphaFoldDB" id="A0A7L4P915"/>
<sequence length="230" mass="26417">MVLKTAVLAVSNLRDAAEFYGKILGLEINQRGRELCIGDCPLKLVEGIARHSEDSYLYHVALKVPNRKSLGAVLRRAMEFEEIVEGFADHLVSESIYFRDFDGIGVEIYVDRPREMWPKIKGGYKMDTLPLDVRSLLREAGIRPSGLELGHIHMRVANLEEVERFYNSLGFRTTYRWRNAVFLAYGDYHHHFAFNSWRIPRPREGVGLLEVRLELNVDVFDPLGTRIVGI</sequence>
<dbReference type="PANTHER" id="PTHR43279:SF1">
    <property type="entry name" value="CATECHOL-2,3-DIOXYGENASE"/>
    <property type="match status" value="1"/>
</dbReference>
<reference evidence="2 3" key="1">
    <citation type="journal article" date="2020" name="Nat. Commun.">
        <title>The structures of two archaeal type IV pili illuminate evolutionary relationships.</title>
        <authorList>
            <person name="Wang F."/>
            <person name="Baquero D.P."/>
            <person name="Su Z."/>
            <person name="Beltran L.C."/>
            <person name="Prangishvili D."/>
            <person name="Krupovic M."/>
            <person name="Egelman E.H."/>
        </authorList>
    </citation>
    <scope>NUCLEOTIDE SEQUENCE [LARGE SCALE GENOMIC DNA]</scope>
    <source>
        <strain evidence="2 3">2GA</strain>
    </source>
</reference>
<proteinExistence type="predicted"/>
<dbReference type="PANTHER" id="PTHR43279">
    <property type="entry name" value="CATECHOL-2,3-DIOXYGENASE"/>
    <property type="match status" value="1"/>
</dbReference>
<dbReference type="Proteomes" id="UP000554766">
    <property type="component" value="Unassembled WGS sequence"/>
</dbReference>
<evidence type="ECO:0000313" key="3">
    <source>
        <dbReference type="Proteomes" id="UP000554766"/>
    </source>
</evidence>
<dbReference type="RefSeq" id="WP_179790327.1">
    <property type="nucleotide sequence ID" value="NZ_JAAVJF010000001.1"/>
</dbReference>
<dbReference type="InterPro" id="IPR037523">
    <property type="entry name" value="VOC_core"/>
</dbReference>
<dbReference type="Gene3D" id="3.10.180.10">
    <property type="entry name" value="2,3-Dihydroxybiphenyl 1,2-Dioxygenase, domain 1"/>
    <property type="match status" value="2"/>
</dbReference>
<name>A0A7L4P915_9CREN</name>
<dbReference type="InterPro" id="IPR029068">
    <property type="entry name" value="Glyas_Bleomycin-R_OHBP_Dase"/>
</dbReference>
<dbReference type="SUPFAM" id="SSF54593">
    <property type="entry name" value="Glyoxalase/Bleomycin resistance protein/Dihydroxybiphenyl dioxygenase"/>
    <property type="match status" value="2"/>
</dbReference>
<comment type="caution">
    <text evidence="2">The sequence shown here is derived from an EMBL/GenBank/DDBJ whole genome shotgun (WGS) entry which is preliminary data.</text>
</comment>
<evidence type="ECO:0000259" key="1">
    <source>
        <dbReference type="PROSITE" id="PS51819"/>
    </source>
</evidence>
<feature type="domain" description="VOC" evidence="1">
    <location>
        <begin position="2"/>
        <end position="111"/>
    </location>
</feature>
<dbReference type="PROSITE" id="PS51819">
    <property type="entry name" value="VOC"/>
    <property type="match status" value="1"/>
</dbReference>
<keyword evidence="3" id="KW-1185">Reference proteome</keyword>
<dbReference type="EMBL" id="JAAVJF010000001">
    <property type="protein sequence ID" value="NYR14927.1"/>
    <property type="molecule type" value="Genomic_DNA"/>
</dbReference>
<dbReference type="InterPro" id="IPR004360">
    <property type="entry name" value="Glyas_Fos-R_dOase_dom"/>
</dbReference>
<gene>
    <name evidence="2" type="ORF">HC235_02910</name>
</gene>
<accession>A0A7L4P915</accession>